<evidence type="ECO:0000256" key="1">
    <source>
        <dbReference type="SAM" id="MobiDB-lite"/>
    </source>
</evidence>
<dbReference type="InParanoid" id="A0A0H2RHG1"/>
<feature type="compositionally biased region" description="Low complexity" evidence="1">
    <location>
        <begin position="173"/>
        <end position="193"/>
    </location>
</feature>
<proteinExistence type="predicted"/>
<accession>A0A0H2RHG1</accession>
<feature type="compositionally biased region" description="Low complexity" evidence="1">
    <location>
        <begin position="114"/>
        <end position="126"/>
    </location>
</feature>
<evidence type="ECO:0000313" key="3">
    <source>
        <dbReference type="Proteomes" id="UP000053477"/>
    </source>
</evidence>
<evidence type="ECO:0000313" key="2">
    <source>
        <dbReference type="EMBL" id="KLO08923.1"/>
    </source>
</evidence>
<protein>
    <recommendedName>
        <fullName evidence="4">DNA binding protein Ncp1</fullName>
    </recommendedName>
</protein>
<dbReference type="Proteomes" id="UP000053477">
    <property type="component" value="Unassembled WGS sequence"/>
</dbReference>
<dbReference type="OrthoDB" id="3267800at2759"/>
<reference evidence="2 3" key="1">
    <citation type="submission" date="2015-04" db="EMBL/GenBank/DDBJ databases">
        <title>Complete genome sequence of Schizopora paradoxa KUC8140, a cosmopolitan wood degrader in East Asia.</title>
        <authorList>
            <consortium name="DOE Joint Genome Institute"/>
            <person name="Min B."/>
            <person name="Park H."/>
            <person name="Jang Y."/>
            <person name="Kim J.-J."/>
            <person name="Kim K.H."/>
            <person name="Pangilinan J."/>
            <person name="Lipzen A."/>
            <person name="Riley R."/>
            <person name="Grigoriev I.V."/>
            <person name="Spatafora J.W."/>
            <person name="Choi I.-G."/>
        </authorList>
    </citation>
    <scope>NUCLEOTIDE SEQUENCE [LARGE SCALE GENOMIC DNA]</scope>
    <source>
        <strain evidence="2 3">KUC8140</strain>
    </source>
</reference>
<organism evidence="2 3">
    <name type="scientific">Schizopora paradoxa</name>
    <dbReference type="NCBI Taxonomy" id="27342"/>
    <lineage>
        <taxon>Eukaryota</taxon>
        <taxon>Fungi</taxon>
        <taxon>Dikarya</taxon>
        <taxon>Basidiomycota</taxon>
        <taxon>Agaricomycotina</taxon>
        <taxon>Agaricomycetes</taxon>
        <taxon>Hymenochaetales</taxon>
        <taxon>Schizoporaceae</taxon>
        <taxon>Schizopora</taxon>
    </lineage>
</organism>
<name>A0A0H2RHG1_9AGAM</name>
<keyword evidence="3" id="KW-1185">Reference proteome</keyword>
<dbReference type="EMBL" id="KQ086072">
    <property type="protein sequence ID" value="KLO08923.1"/>
    <property type="molecule type" value="Genomic_DNA"/>
</dbReference>
<feature type="region of interest" description="Disordered" evidence="1">
    <location>
        <begin position="24"/>
        <end position="158"/>
    </location>
</feature>
<sequence>MTHTVASPASDIGSVYYDADGGLTERSARTSGIPGTPSNALANNNGGGSGAANEKREPNGAATDASATGKDNYAAMFSGLNSRPGAHDKSDSVATVTPTNNEAQGPVNTPTPVGANGEAAAGADNASKSPLAKRAETAESQMDPKALSKITKAEAKDAKKEMKVLNAEAKTQSKLLSSASADLSKQQKAQKSAASDETKALKAHSKAVKAEHKLHSRFLNAKAKHEKAAADVRAKEELLESSRQRSQKAREMLSTKLTQVDDIKKRKSVDDREREVKLNQLQGTIRQKKLH</sequence>
<dbReference type="AlphaFoldDB" id="A0A0H2RHG1"/>
<feature type="compositionally biased region" description="Polar residues" evidence="1">
    <location>
        <begin position="92"/>
        <end position="111"/>
    </location>
</feature>
<evidence type="ECO:0008006" key="4">
    <source>
        <dbReference type="Google" id="ProtNLM"/>
    </source>
</evidence>
<gene>
    <name evidence="2" type="ORF">SCHPADRAFT_1000619</name>
</gene>
<feature type="compositionally biased region" description="Basic and acidic residues" evidence="1">
    <location>
        <begin position="226"/>
        <end position="254"/>
    </location>
</feature>
<feature type="region of interest" description="Disordered" evidence="1">
    <location>
        <begin position="173"/>
        <end position="254"/>
    </location>
</feature>